<dbReference type="Proteomes" id="UP000176593">
    <property type="component" value="Unassembled WGS sequence"/>
</dbReference>
<accession>A0A1F7V945</accession>
<reference evidence="1 2" key="1">
    <citation type="journal article" date="2016" name="Nat. Commun.">
        <title>Thousands of microbial genomes shed light on interconnected biogeochemical processes in an aquifer system.</title>
        <authorList>
            <person name="Anantharaman K."/>
            <person name="Brown C.T."/>
            <person name="Hug L.A."/>
            <person name="Sharon I."/>
            <person name="Castelle C.J."/>
            <person name="Probst A.J."/>
            <person name="Thomas B.C."/>
            <person name="Singh A."/>
            <person name="Wilkins M.J."/>
            <person name="Karaoz U."/>
            <person name="Brodie E.L."/>
            <person name="Williams K.H."/>
            <person name="Hubbard S.S."/>
            <person name="Banfield J.F."/>
        </authorList>
    </citation>
    <scope>NUCLEOTIDE SEQUENCE [LARGE SCALE GENOMIC DNA]</scope>
</reference>
<sequence>MKKLFSMLFLMVVLIGVSSRISRADDSTLPTIQLTPEISDRTSFHVSRYISNRPLQFLGLVNGNILASFSGTEHAWFFKNAFAPVNGADPAKALGYAIMQKADSFRVIPKKSPCEKYKDAISAVTISATKTLCLSSTAGGDFSLRLLPATKDKPISIGFGKQPILEKTRVSWIGYDGNLYIAYLHPRFFADEVTAVKAKTSPTVFFIRNNQRYSVPTEEVFYTWFDSFKPVLVQDVKKFAKYPVQAKAGYRANTLIQFGNDPEVYVYQPANDPNLAYGKDVKILTDKPEKWILQDPKNKKLTIELLKRPELLRHITAADVENTFGPSWNKQIIKLDVSLKAKYKISDKAFVPSTDIVYE</sequence>
<comment type="caution">
    <text evidence="1">The sequence shown here is derived from an EMBL/GenBank/DDBJ whole genome shotgun (WGS) entry which is preliminary data.</text>
</comment>
<evidence type="ECO:0000313" key="2">
    <source>
        <dbReference type="Proteomes" id="UP000176593"/>
    </source>
</evidence>
<name>A0A1F7V945_9BACT</name>
<organism evidence="1 2">
    <name type="scientific">Candidatus Uhrbacteria bacterium RIFCSPLOWO2_02_FULL_48_18</name>
    <dbReference type="NCBI Taxonomy" id="1802408"/>
    <lineage>
        <taxon>Bacteria</taxon>
        <taxon>Candidatus Uhriibacteriota</taxon>
    </lineage>
</organism>
<gene>
    <name evidence="1" type="ORF">A3I41_03850</name>
</gene>
<dbReference type="EMBL" id="MGEQ01000003">
    <property type="protein sequence ID" value="OGL87052.1"/>
    <property type="molecule type" value="Genomic_DNA"/>
</dbReference>
<dbReference type="AlphaFoldDB" id="A0A1F7V945"/>
<protein>
    <submittedName>
        <fullName evidence="1">Uncharacterized protein</fullName>
    </submittedName>
</protein>
<evidence type="ECO:0000313" key="1">
    <source>
        <dbReference type="EMBL" id="OGL87052.1"/>
    </source>
</evidence>
<proteinExistence type="predicted"/>